<reference evidence="1" key="1">
    <citation type="journal article" date="2014" name="Front. Microbiol.">
        <title>High frequency of phylogenetically diverse reductive dehalogenase-homologous genes in deep subseafloor sedimentary metagenomes.</title>
        <authorList>
            <person name="Kawai M."/>
            <person name="Futagami T."/>
            <person name="Toyoda A."/>
            <person name="Takaki Y."/>
            <person name="Nishi S."/>
            <person name="Hori S."/>
            <person name="Arai W."/>
            <person name="Tsubouchi T."/>
            <person name="Morono Y."/>
            <person name="Uchiyama I."/>
            <person name="Ito T."/>
            <person name="Fujiyama A."/>
            <person name="Inagaki F."/>
            <person name="Takami H."/>
        </authorList>
    </citation>
    <scope>NUCLEOTIDE SEQUENCE</scope>
    <source>
        <strain evidence="1">Expedition CK06-06</strain>
    </source>
</reference>
<gene>
    <name evidence="1" type="ORF">S01H1_26813</name>
</gene>
<protein>
    <submittedName>
        <fullName evidence="1">Uncharacterized protein</fullName>
    </submittedName>
</protein>
<feature type="non-terminal residue" evidence="1">
    <location>
        <position position="54"/>
    </location>
</feature>
<accession>X0SZ86</accession>
<dbReference type="EMBL" id="BARS01016276">
    <property type="protein sequence ID" value="GAF86294.1"/>
    <property type="molecule type" value="Genomic_DNA"/>
</dbReference>
<sequence>MTDAVKVVCEADDPCKDQIARQLNVIHSAVEMDMLVGISCVNEDGRDVTVLAVM</sequence>
<evidence type="ECO:0000313" key="1">
    <source>
        <dbReference type="EMBL" id="GAF86294.1"/>
    </source>
</evidence>
<name>X0SZ86_9ZZZZ</name>
<comment type="caution">
    <text evidence="1">The sequence shown here is derived from an EMBL/GenBank/DDBJ whole genome shotgun (WGS) entry which is preliminary data.</text>
</comment>
<proteinExistence type="predicted"/>
<dbReference type="AlphaFoldDB" id="X0SZ86"/>
<organism evidence="1">
    <name type="scientific">marine sediment metagenome</name>
    <dbReference type="NCBI Taxonomy" id="412755"/>
    <lineage>
        <taxon>unclassified sequences</taxon>
        <taxon>metagenomes</taxon>
        <taxon>ecological metagenomes</taxon>
    </lineage>
</organism>